<dbReference type="PANTHER" id="PTHR42991:SF1">
    <property type="entry name" value="ALDEHYDE DEHYDROGENASE"/>
    <property type="match status" value="1"/>
</dbReference>
<dbReference type="InterPro" id="IPR015590">
    <property type="entry name" value="Aldehyde_DH_dom"/>
</dbReference>
<evidence type="ECO:0000313" key="4">
    <source>
        <dbReference type="EMBL" id="WRP15250.1"/>
    </source>
</evidence>
<dbReference type="Pfam" id="PF00171">
    <property type="entry name" value="Aldedh"/>
    <property type="match status" value="1"/>
</dbReference>
<dbReference type="InterPro" id="IPR016161">
    <property type="entry name" value="Ald_DH/histidinol_DH"/>
</dbReference>
<comment type="similarity">
    <text evidence="1">Belongs to the aldehyde dehydrogenase family.</text>
</comment>
<protein>
    <submittedName>
        <fullName evidence="4">Aldehyde dehydrogenase family protein</fullName>
    </submittedName>
</protein>
<keyword evidence="5" id="KW-1185">Reference proteome</keyword>
<sequence length="485" mass="51424">MAVQPSVGNQGQAVARLYIGGEWRESPERALTRDPFHKTPVTELHVASGADVEDAVRAAVAAKPVMAGMPAHKRAQILRRAAEELMRRRGEVARSITAENGKPAALAQREVGRAAETLEFAADEAKRLAGEVIPMDSSSRGENKLGFTLRVPVGIVGAITPFNSPLNLMAHKVGPALAGGNTVVLKPAPQTPWCSVYLVEALEAAGLPPGAINVVHGGPDVGEAIVTHPGVNLVTFTGGIRAGARIRNIAGMKKVLLELGGNAGNIVCADANLDRAAREMAANAFGYSGQSCIAVQRIYVERPVYEAFLEKLLQYTSRLRVGDPWLPETDIGPMISEEAAERVEAWIKEAEQQGARILCGGKRDGALLEPTVLVDVRPEMKVVCEEVFGPVVSVVAVDSLEEAIAAVNDSQYGLQAGIFTASLGKALQAVRSLEVGGVVVNGTSNFRLEQMPYGGVKLSGIGKEGPRYAVEEMTVERMVIIDLAP</sequence>
<dbReference type="Gene3D" id="3.40.605.10">
    <property type="entry name" value="Aldehyde Dehydrogenase, Chain A, domain 1"/>
    <property type="match status" value="1"/>
</dbReference>
<dbReference type="SUPFAM" id="SSF53720">
    <property type="entry name" value="ALDH-like"/>
    <property type="match status" value="1"/>
</dbReference>
<evidence type="ECO:0000259" key="3">
    <source>
        <dbReference type="Pfam" id="PF00171"/>
    </source>
</evidence>
<feature type="domain" description="Aldehyde dehydrogenase" evidence="3">
    <location>
        <begin position="28"/>
        <end position="478"/>
    </location>
</feature>
<gene>
    <name evidence="4" type="ORF">VLY81_03525</name>
</gene>
<organism evidence="4 5">
    <name type="scientific">Geochorda subterranea</name>
    <dbReference type="NCBI Taxonomy" id="3109564"/>
    <lineage>
        <taxon>Bacteria</taxon>
        <taxon>Bacillati</taxon>
        <taxon>Bacillota</taxon>
        <taxon>Limnochordia</taxon>
        <taxon>Limnochordales</taxon>
        <taxon>Geochordaceae</taxon>
        <taxon>Geochorda</taxon>
    </lineage>
</organism>
<accession>A0ABZ1BR13</accession>
<dbReference type="InterPro" id="IPR051020">
    <property type="entry name" value="ALDH-related_metabolic_enz"/>
</dbReference>
<dbReference type="Gene3D" id="3.40.309.10">
    <property type="entry name" value="Aldehyde Dehydrogenase, Chain A, domain 2"/>
    <property type="match status" value="1"/>
</dbReference>
<evidence type="ECO:0000256" key="1">
    <source>
        <dbReference type="ARBA" id="ARBA00009986"/>
    </source>
</evidence>
<dbReference type="RefSeq" id="WP_324669646.1">
    <property type="nucleotide sequence ID" value="NZ_CP141614.1"/>
</dbReference>
<evidence type="ECO:0000313" key="5">
    <source>
        <dbReference type="Proteomes" id="UP001333102"/>
    </source>
</evidence>
<dbReference type="InterPro" id="IPR016163">
    <property type="entry name" value="Ald_DH_C"/>
</dbReference>
<dbReference type="CDD" id="cd07149">
    <property type="entry name" value="ALDH_y4uC"/>
    <property type="match status" value="1"/>
</dbReference>
<dbReference type="InterPro" id="IPR016162">
    <property type="entry name" value="Ald_DH_N"/>
</dbReference>
<dbReference type="Proteomes" id="UP001333102">
    <property type="component" value="Chromosome"/>
</dbReference>
<reference evidence="5" key="1">
    <citation type="submission" date="2023-12" db="EMBL/GenBank/DDBJ databases">
        <title>Novel isolates from deep terrestrial aquifers shed light on the physiology and ecology of the class Limnochordia.</title>
        <authorList>
            <person name="Karnachuk O.V."/>
            <person name="Lukina A.P."/>
            <person name="Avakyan M.R."/>
            <person name="Kadnikov V."/>
            <person name="Begmatov S."/>
            <person name="Beletsky A.V."/>
            <person name="Mardanov A.V."/>
            <person name="Ravin N.V."/>
        </authorList>
    </citation>
    <scope>NUCLEOTIDE SEQUENCE [LARGE SCALE GENOMIC DNA]</scope>
    <source>
        <strain evidence="5">LN</strain>
    </source>
</reference>
<keyword evidence="2" id="KW-0560">Oxidoreductase</keyword>
<name>A0ABZ1BR13_9FIRM</name>
<dbReference type="EMBL" id="CP141614">
    <property type="protein sequence ID" value="WRP15250.1"/>
    <property type="molecule type" value="Genomic_DNA"/>
</dbReference>
<proteinExistence type="inferred from homology"/>
<evidence type="ECO:0000256" key="2">
    <source>
        <dbReference type="ARBA" id="ARBA00023002"/>
    </source>
</evidence>
<dbReference type="PANTHER" id="PTHR42991">
    <property type="entry name" value="ALDEHYDE DEHYDROGENASE"/>
    <property type="match status" value="1"/>
</dbReference>